<organism evidence="2 3">
    <name type="scientific">Teichococcus globiformis</name>
    <dbReference type="NCBI Taxonomy" id="2307229"/>
    <lineage>
        <taxon>Bacteria</taxon>
        <taxon>Pseudomonadati</taxon>
        <taxon>Pseudomonadota</taxon>
        <taxon>Alphaproteobacteria</taxon>
        <taxon>Acetobacterales</taxon>
        <taxon>Roseomonadaceae</taxon>
        <taxon>Roseomonas</taxon>
    </lineage>
</organism>
<reference evidence="3" key="1">
    <citation type="journal article" date="2019" name="Int. J. Syst. Evol. Microbiol.">
        <title>The Global Catalogue of Microorganisms (GCM) 10K type strain sequencing project: providing services to taxonomists for standard genome sequencing and annotation.</title>
        <authorList>
            <consortium name="The Broad Institute Genomics Platform"/>
            <consortium name="The Broad Institute Genome Sequencing Center for Infectious Disease"/>
            <person name="Wu L."/>
            <person name="Ma J."/>
        </authorList>
    </citation>
    <scope>NUCLEOTIDE SEQUENCE [LARGE SCALE GENOMIC DNA]</scope>
    <source>
        <strain evidence="3">KCTC 52094</strain>
    </source>
</reference>
<evidence type="ECO:0000313" key="3">
    <source>
        <dbReference type="Proteomes" id="UP001595593"/>
    </source>
</evidence>
<keyword evidence="1" id="KW-0812">Transmembrane</keyword>
<protein>
    <submittedName>
        <fullName evidence="2">DUF2474 domain-containing protein</fullName>
    </submittedName>
</protein>
<dbReference type="EMBL" id="JBHRTN010000018">
    <property type="protein sequence ID" value="MFC3126632.1"/>
    <property type="molecule type" value="Genomic_DNA"/>
</dbReference>
<dbReference type="RefSeq" id="WP_379598085.1">
    <property type="nucleotide sequence ID" value="NZ_JBHRTN010000018.1"/>
</dbReference>
<accession>A0ABV7G1Q5</accession>
<evidence type="ECO:0000313" key="2">
    <source>
        <dbReference type="EMBL" id="MFC3126632.1"/>
    </source>
</evidence>
<comment type="caution">
    <text evidence="2">The sequence shown here is derived from an EMBL/GenBank/DDBJ whole genome shotgun (WGS) entry which is preliminary data.</text>
</comment>
<name>A0ABV7G1Q5_9PROT</name>
<keyword evidence="1" id="KW-0472">Membrane</keyword>
<feature type="transmembrane region" description="Helical" evidence="1">
    <location>
        <begin position="7"/>
        <end position="30"/>
    </location>
</feature>
<sequence>MARRLGWFVLLWLSGTASLTIIAYVIRWVLHPG</sequence>
<evidence type="ECO:0000256" key="1">
    <source>
        <dbReference type="SAM" id="Phobius"/>
    </source>
</evidence>
<proteinExistence type="predicted"/>
<gene>
    <name evidence="2" type="ORF">ACFOD4_16325</name>
</gene>
<keyword evidence="3" id="KW-1185">Reference proteome</keyword>
<dbReference type="Proteomes" id="UP001595593">
    <property type="component" value="Unassembled WGS sequence"/>
</dbReference>
<keyword evidence="1" id="KW-1133">Transmembrane helix</keyword>